<evidence type="ECO:0000313" key="3">
    <source>
        <dbReference type="EMBL" id="KAK5061327.1"/>
    </source>
</evidence>
<keyword evidence="2" id="KW-0472">Membrane</keyword>
<evidence type="ECO:0000256" key="1">
    <source>
        <dbReference type="SAM" id="MobiDB-lite"/>
    </source>
</evidence>
<dbReference type="EMBL" id="JAVRRD010000003">
    <property type="protein sequence ID" value="KAK5061327.1"/>
    <property type="molecule type" value="Genomic_DNA"/>
</dbReference>
<feature type="transmembrane region" description="Helical" evidence="2">
    <location>
        <begin position="134"/>
        <end position="158"/>
    </location>
</feature>
<reference evidence="3 4" key="1">
    <citation type="submission" date="2023-08" db="EMBL/GenBank/DDBJ databases">
        <title>Black Yeasts Isolated from many extreme environments.</title>
        <authorList>
            <person name="Coleine C."/>
            <person name="Stajich J.E."/>
            <person name="Selbmann L."/>
        </authorList>
    </citation>
    <scope>NUCLEOTIDE SEQUENCE [LARGE SCALE GENOMIC DNA]</scope>
    <source>
        <strain evidence="3 4">CCFEE 5792</strain>
    </source>
</reference>
<dbReference type="Proteomes" id="UP001358417">
    <property type="component" value="Unassembled WGS sequence"/>
</dbReference>
<feature type="transmembrane region" description="Helical" evidence="2">
    <location>
        <begin position="100"/>
        <end position="122"/>
    </location>
</feature>
<sequence>MCSISLFRSAFAQCRGTAGHARQFQTSRIRAAKPRKPQIPTTPARTAPTDRTSRIRPRDVNSTLPSAYEQLENDQLKKRWFATHLYNKGQTNIYKAPSHVGLYGASYIIAGSCLLSACGLAFLNYDAYDPNSELHWFVSVAWRLGIITSTIIGGYAFIRPLNMVRSIDLVKTHDTVKLLVLVRRPVAFMRPRPHIVDPFNLKVKQTLVRPMEQISSSQSSNPVSFITQSISHAIYYPFFWVRKLMTSEGIMKVSLVEGNKTTKCSLDVDGEWSNEGQDFVQLTEIDLA</sequence>
<keyword evidence="2" id="KW-1133">Transmembrane helix</keyword>
<gene>
    <name evidence="3" type="ORF">LTR84_007869</name>
</gene>
<protein>
    <submittedName>
        <fullName evidence="3">Uncharacterized protein</fullName>
    </submittedName>
</protein>
<comment type="caution">
    <text evidence="3">The sequence shown here is derived from an EMBL/GenBank/DDBJ whole genome shotgun (WGS) entry which is preliminary data.</text>
</comment>
<evidence type="ECO:0000313" key="4">
    <source>
        <dbReference type="Proteomes" id="UP001358417"/>
    </source>
</evidence>
<dbReference type="RefSeq" id="XP_064710424.1">
    <property type="nucleotide sequence ID" value="XM_064851421.1"/>
</dbReference>
<feature type="compositionally biased region" description="Low complexity" evidence="1">
    <location>
        <begin position="41"/>
        <end position="50"/>
    </location>
</feature>
<proteinExistence type="predicted"/>
<name>A0AAV9NLP6_9EURO</name>
<dbReference type="GeneID" id="89976034"/>
<accession>A0AAV9NLP6</accession>
<keyword evidence="4" id="KW-1185">Reference proteome</keyword>
<keyword evidence="2" id="KW-0812">Transmembrane</keyword>
<feature type="region of interest" description="Disordered" evidence="1">
    <location>
        <begin position="30"/>
        <end position="59"/>
    </location>
</feature>
<dbReference type="AlphaFoldDB" id="A0AAV9NLP6"/>
<evidence type="ECO:0000256" key="2">
    <source>
        <dbReference type="SAM" id="Phobius"/>
    </source>
</evidence>
<organism evidence="3 4">
    <name type="scientific">Exophiala bonariae</name>
    <dbReference type="NCBI Taxonomy" id="1690606"/>
    <lineage>
        <taxon>Eukaryota</taxon>
        <taxon>Fungi</taxon>
        <taxon>Dikarya</taxon>
        <taxon>Ascomycota</taxon>
        <taxon>Pezizomycotina</taxon>
        <taxon>Eurotiomycetes</taxon>
        <taxon>Chaetothyriomycetidae</taxon>
        <taxon>Chaetothyriales</taxon>
        <taxon>Herpotrichiellaceae</taxon>
        <taxon>Exophiala</taxon>
    </lineage>
</organism>